<feature type="region of interest" description="Disordered" evidence="1">
    <location>
        <begin position="1"/>
        <end position="40"/>
    </location>
</feature>
<accession>A0ABD3B7V2</accession>
<keyword evidence="3" id="KW-1185">Reference proteome</keyword>
<dbReference type="AlphaFoldDB" id="A0ABD3B7V2"/>
<feature type="compositionally biased region" description="Basic residues" evidence="1">
    <location>
        <begin position="17"/>
        <end position="27"/>
    </location>
</feature>
<sequence length="40" mass="4660">MLALLSQETKNAETRKARSRAQLRYLHKQVASKQQMSTTR</sequence>
<proteinExistence type="predicted"/>
<reference evidence="3" key="1">
    <citation type="journal article" date="2024" name="IScience">
        <title>Strigolactones Initiate the Formation of Haustorium-like Structures in Castilleja.</title>
        <authorList>
            <person name="Buerger M."/>
            <person name="Peterson D."/>
            <person name="Chory J."/>
        </authorList>
    </citation>
    <scope>NUCLEOTIDE SEQUENCE [LARGE SCALE GENOMIC DNA]</scope>
</reference>
<protein>
    <submittedName>
        <fullName evidence="2">Uncharacterized protein</fullName>
    </submittedName>
</protein>
<dbReference type="Proteomes" id="UP001632038">
    <property type="component" value="Unassembled WGS sequence"/>
</dbReference>
<name>A0ABD3B7V2_9LAMI</name>
<evidence type="ECO:0000256" key="1">
    <source>
        <dbReference type="SAM" id="MobiDB-lite"/>
    </source>
</evidence>
<evidence type="ECO:0000313" key="3">
    <source>
        <dbReference type="Proteomes" id="UP001632038"/>
    </source>
</evidence>
<evidence type="ECO:0000313" key="2">
    <source>
        <dbReference type="EMBL" id="KAL3613342.1"/>
    </source>
</evidence>
<gene>
    <name evidence="2" type="ORF">CASFOL_042814</name>
</gene>
<comment type="caution">
    <text evidence="2">The sequence shown here is derived from an EMBL/GenBank/DDBJ whole genome shotgun (WGS) entry which is preliminary data.</text>
</comment>
<organism evidence="2 3">
    <name type="scientific">Castilleja foliolosa</name>
    <dbReference type="NCBI Taxonomy" id="1961234"/>
    <lineage>
        <taxon>Eukaryota</taxon>
        <taxon>Viridiplantae</taxon>
        <taxon>Streptophyta</taxon>
        <taxon>Embryophyta</taxon>
        <taxon>Tracheophyta</taxon>
        <taxon>Spermatophyta</taxon>
        <taxon>Magnoliopsida</taxon>
        <taxon>eudicotyledons</taxon>
        <taxon>Gunneridae</taxon>
        <taxon>Pentapetalae</taxon>
        <taxon>asterids</taxon>
        <taxon>lamiids</taxon>
        <taxon>Lamiales</taxon>
        <taxon>Orobanchaceae</taxon>
        <taxon>Pedicularideae</taxon>
        <taxon>Castillejinae</taxon>
        <taxon>Castilleja</taxon>
    </lineage>
</organism>
<feature type="compositionally biased region" description="Polar residues" evidence="1">
    <location>
        <begin position="31"/>
        <end position="40"/>
    </location>
</feature>
<dbReference type="EMBL" id="JAVIJP010000140">
    <property type="protein sequence ID" value="KAL3613342.1"/>
    <property type="molecule type" value="Genomic_DNA"/>
</dbReference>